<dbReference type="EMBL" id="FOSZ01000003">
    <property type="protein sequence ID" value="SFK97546.1"/>
    <property type="molecule type" value="Genomic_DNA"/>
</dbReference>
<evidence type="ECO:0000313" key="4">
    <source>
        <dbReference type="EMBL" id="SFK97546.1"/>
    </source>
</evidence>
<dbReference type="Gene3D" id="3.40.630.30">
    <property type="match status" value="1"/>
</dbReference>
<dbReference type="PROSITE" id="PS51186">
    <property type="entry name" value="GNAT"/>
    <property type="match status" value="1"/>
</dbReference>
<dbReference type="RefSeq" id="WP_093323515.1">
    <property type="nucleotide sequence ID" value="NZ_FOSZ01000003.1"/>
</dbReference>
<organism evidence="4 5">
    <name type="scientific">Shimia haliotis</name>
    <dbReference type="NCBI Taxonomy" id="1280847"/>
    <lineage>
        <taxon>Bacteria</taxon>
        <taxon>Pseudomonadati</taxon>
        <taxon>Pseudomonadota</taxon>
        <taxon>Alphaproteobacteria</taxon>
        <taxon>Rhodobacterales</taxon>
        <taxon>Roseobacteraceae</taxon>
    </lineage>
</organism>
<dbReference type="InterPro" id="IPR016181">
    <property type="entry name" value="Acyl_CoA_acyltransferase"/>
</dbReference>
<dbReference type="AlphaFoldDB" id="A0A1I4DZL5"/>
<dbReference type="InterPro" id="IPR000182">
    <property type="entry name" value="GNAT_dom"/>
</dbReference>
<reference evidence="5" key="1">
    <citation type="submission" date="2016-10" db="EMBL/GenBank/DDBJ databases">
        <authorList>
            <person name="Varghese N."/>
            <person name="Submissions S."/>
        </authorList>
    </citation>
    <scope>NUCLEOTIDE SEQUENCE [LARGE SCALE GENOMIC DNA]</scope>
    <source>
        <strain evidence="5">DSM 28453</strain>
    </source>
</reference>
<sequence length="153" mass="16465">MIVRQAELRDVAQVSAFLEELVRLGKRTLPADEAYVRDVYVAHGDNISCVVAEDSGDLLGIQILKLAKEGNPYGTVPGWGIIGTHVNPKAARRGVGKRLFAVTRGAAVEAGLAKIEASIGAQSKEALSYYEAMGFRTFQEDGMRVNKVFEVGG</sequence>
<evidence type="ECO:0000313" key="5">
    <source>
        <dbReference type="Proteomes" id="UP000198851"/>
    </source>
</evidence>
<dbReference type="OrthoDB" id="5997585at2"/>
<keyword evidence="1" id="KW-0808">Transferase</keyword>
<keyword evidence="4" id="KW-0689">Ribosomal protein</keyword>
<dbReference type="PANTHER" id="PTHR43877:SF1">
    <property type="entry name" value="ACETYLTRANSFERASE"/>
    <property type="match status" value="1"/>
</dbReference>
<dbReference type="Proteomes" id="UP000198851">
    <property type="component" value="Unassembled WGS sequence"/>
</dbReference>
<evidence type="ECO:0000256" key="1">
    <source>
        <dbReference type="ARBA" id="ARBA00022679"/>
    </source>
</evidence>
<gene>
    <name evidence="4" type="ORF">SAMN04488036_103476</name>
</gene>
<dbReference type="SUPFAM" id="SSF55729">
    <property type="entry name" value="Acyl-CoA N-acyltransferases (Nat)"/>
    <property type="match status" value="1"/>
</dbReference>
<proteinExistence type="predicted"/>
<keyword evidence="5" id="KW-1185">Reference proteome</keyword>
<dbReference type="GO" id="GO:0005840">
    <property type="term" value="C:ribosome"/>
    <property type="evidence" value="ECO:0007669"/>
    <property type="project" value="UniProtKB-KW"/>
</dbReference>
<dbReference type="GO" id="GO:0016747">
    <property type="term" value="F:acyltransferase activity, transferring groups other than amino-acyl groups"/>
    <property type="evidence" value="ECO:0007669"/>
    <property type="project" value="InterPro"/>
</dbReference>
<evidence type="ECO:0000256" key="2">
    <source>
        <dbReference type="ARBA" id="ARBA00023315"/>
    </source>
</evidence>
<name>A0A1I4DZL5_9RHOB</name>
<protein>
    <submittedName>
        <fullName evidence="4">Ribosomal protein S18 acetylase RimI</fullName>
    </submittedName>
</protein>
<keyword evidence="2" id="KW-0012">Acyltransferase</keyword>
<keyword evidence="4" id="KW-0687">Ribonucleoprotein</keyword>
<accession>A0A1I4DZL5</accession>
<dbReference type="InterPro" id="IPR050832">
    <property type="entry name" value="Bact_Acetyltransf"/>
</dbReference>
<dbReference type="Pfam" id="PF00583">
    <property type="entry name" value="Acetyltransf_1"/>
    <property type="match status" value="1"/>
</dbReference>
<dbReference type="PANTHER" id="PTHR43877">
    <property type="entry name" value="AMINOALKYLPHOSPHONATE N-ACETYLTRANSFERASE-RELATED-RELATED"/>
    <property type="match status" value="1"/>
</dbReference>
<dbReference type="STRING" id="1280847.SAMN04488036_103476"/>
<feature type="domain" description="N-acetyltransferase" evidence="3">
    <location>
        <begin position="6"/>
        <end position="153"/>
    </location>
</feature>
<evidence type="ECO:0000259" key="3">
    <source>
        <dbReference type="PROSITE" id="PS51186"/>
    </source>
</evidence>